<dbReference type="PANTHER" id="PTHR34122:SF1">
    <property type="entry name" value="EXPRESSED PROTEIN"/>
    <property type="match status" value="1"/>
</dbReference>
<reference evidence="5 7" key="1">
    <citation type="journal article" date="2017" name="Nature">
        <title>The sunflower genome provides insights into oil metabolism, flowering and Asterid evolution.</title>
        <authorList>
            <person name="Badouin H."/>
            <person name="Gouzy J."/>
            <person name="Grassa C.J."/>
            <person name="Murat F."/>
            <person name="Staton S.E."/>
            <person name="Cottret L."/>
            <person name="Lelandais-Briere C."/>
            <person name="Owens G.L."/>
            <person name="Carrere S."/>
            <person name="Mayjonade B."/>
            <person name="Legrand L."/>
            <person name="Gill N."/>
            <person name="Kane N.C."/>
            <person name="Bowers J.E."/>
            <person name="Hubner S."/>
            <person name="Bellec A."/>
            <person name="Berard A."/>
            <person name="Berges H."/>
            <person name="Blanchet N."/>
            <person name="Boniface M.C."/>
            <person name="Brunel D."/>
            <person name="Catrice O."/>
            <person name="Chaidir N."/>
            <person name="Claudel C."/>
            <person name="Donnadieu C."/>
            <person name="Faraut T."/>
            <person name="Fievet G."/>
            <person name="Helmstetter N."/>
            <person name="King M."/>
            <person name="Knapp S.J."/>
            <person name="Lai Z."/>
            <person name="Le Paslier M.C."/>
            <person name="Lippi Y."/>
            <person name="Lorenzon L."/>
            <person name="Mandel J.R."/>
            <person name="Marage G."/>
            <person name="Marchand G."/>
            <person name="Marquand E."/>
            <person name="Bret-Mestries E."/>
            <person name="Morien E."/>
            <person name="Nambeesan S."/>
            <person name="Nguyen T."/>
            <person name="Pegot-Espagnet P."/>
            <person name="Pouilly N."/>
            <person name="Raftis F."/>
            <person name="Sallet E."/>
            <person name="Schiex T."/>
            <person name="Thomas J."/>
            <person name="Vandecasteele C."/>
            <person name="Vares D."/>
            <person name="Vear F."/>
            <person name="Vautrin S."/>
            <person name="Crespi M."/>
            <person name="Mangin B."/>
            <person name="Burke J.M."/>
            <person name="Salse J."/>
            <person name="Munos S."/>
            <person name="Vincourt P."/>
            <person name="Rieseberg L.H."/>
            <person name="Langlade N.B."/>
        </authorList>
    </citation>
    <scope>NUCLEOTIDE SEQUENCE [LARGE SCALE GENOMIC DNA]</scope>
    <source>
        <strain evidence="7">cv. SF193</strain>
        <tissue evidence="5">Leaves</tissue>
    </source>
</reference>
<dbReference type="Proteomes" id="UP000215914">
    <property type="component" value="Chromosome 10"/>
</dbReference>
<dbReference type="InParanoid" id="A0A251TKX8"/>
<protein>
    <submittedName>
        <fullName evidence="6">Putative WRC domain, Growth-regulating factor</fullName>
    </submittedName>
    <submittedName>
        <fullName evidence="5">Transcription factor interactor and regulator C3H-WRC/GRF family</fullName>
    </submittedName>
</protein>
<dbReference type="EMBL" id="MNCJ02000325">
    <property type="protein sequence ID" value="KAF5785776.1"/>
    <property type="molecule type" value="Genomic_DNA"/>
</dbReference>
<gene>
    <name evidence="6" type="ORF">HannXRQ_Chr10g0289891</name>
    <name evidence="5" type="ORF">HanXRQr2_Chr10g0432671</name>
</gene>
<feature type="domain" description="WRC" evidence="4">
    <location>
        <begin position="174"/>
        <end position="218"/>
    </location>
</feature>
<evidence type="ECO:0000313" key="5">
    <source>
        <dbReference type="EMBL" id="KAF5785776.1"/>
    </source>
</evidence>
<evidence type="ECO:0000259" key="4">
    <source>
        <dbReference type="PROSITE" id="PS51667"/>
    </source>
</evidence>
<dbReference type="EMBL" id="CM007899">
    <property type="protein sequence ID" value="OTG10641.1"/>
    <property type="molecule type" value="Genomic_DNA"/>
</dbReference>
<dbReference type="PROSITE" id="PS51667">
    <property type="entry name" value="WRC"/>
    <property type="match status" value="1"/>
</dbReference>
<evidence type="ECO:0000313" key="6">
    <source>
        <dbReference type="EMBL" id="OTG10641.1"/>
    </source>
</evidence>
<evidence type="ECO:0000256" key="2">
    <source>
        <dbReference type="PROSITE-ProRule" id="PRU01002"/>
    </source>
</evidence>
<dbReference type="PANTHER" id="PTHR34122">
    <property type="entry name" value="EXPRESSED PROTEIN-RELATED"/>
    <property type="match status" value="1"/>
</dbReference>
<sequence length="292" mass="32977">MRIRKRFLSLYGGVTALSDLHGGNHNNHQQPPQLVQHLELHPNGNQCHNHLQPSSSDHTTQIGLPPDIRGSSGDRSDRNKTKIFKELESDEKKQPIKTDFRKESILCAEAKNHDLVMKGWLQGDCLVPTKKKRGSYGRRLNNDIVQDNEKNDDKCVAMSSSKKNIKKEKREGVIMEGSRCSRVNGRGWRCSQQTLVGYSLCEHHLGKGRVRNMTSTARAQAIARKDKKAESPSIDHDEAEDDNDDDEKDDDEEFKDWDVESMSSMEGTKVFSKKTKLGVVKARSLSSLLSQL</sequence>
<name>A0A251TKX8_HELAN</name>
<dbReference type="AlphaFoldDB" id="A0A251TKX8"/>
<comment type="caution">
    <text evidence="2">Lacks conserved residue(s) required for the propagation of feature annotation.</text>
</comment>
<feature type="compositionally biased region" description="Acidic residues" evidence="3">
    <location>
        <begin position="237"/>
        <end position="255"/>
    </location>
</feature>
<feature type="region of interest" description="Disordered" evidence="3">
    <location>
        <begin position="47"/>
        <end position="78"/>
    </location>
</feature>
<dbReference type="InterPro" id="IPR014977">
    <property type="entry name" value="WRC_dom"/>
</dbReference>
<evidence type="ECO:0000256" key="3">
    <source>
        <dbReference type="SAM" id="MobiDB-lite"/>
    </source>
</evidence>
<keyword evidence="7" id="KW-1185">Reference proteome</keyword>
<organism evidence="6 7">
    <name type="scientific">Helianthus annuus</name>
    <name type="common">Common sunflower</name>
    <dbReference type="NCBI Taxonomy" id="4232"/>
    <lineage>
        <taxon>Eukaryota</taxon>
        <taxon>Viridiplantae</taxon>
        <taxon>Streptophyta</taxon>
        <taxon>Embryophyta</taxon>
        <taxon>Tracheophyta</taxon>
        <taxon>Spermatophyta</taxon>
        <taxon>Magnoliopsida</taxon>
        <taxon>eudicotyledons</taxon>
        <taxon>Gunneridae</taxon>
        <taxon>Pentapetalae</taxon>
        <taxon>asterids</taxon>
        <taxon>campanulids</taxon>
        <taxon>Asterales</taxon>
        <taxon>Asteraceae</taxon>
        <taxon>Asteroideae</taxon>
        <taxon>Heliantheae alliance</taxon>
        <taxon>Heliantheae</taxon>
        <taxon>Helianthus</taxon>
    </lineage>
</organism>
<keyword evidence="1" id="KW-0539">Nucleus</keyword>
<evidence type="ECO:0000313" key="7">
    <source>
        <dbReference type="Proteomes" id="UP000215914"/>
    </source>
</evidence>
<dbReference type="STRING" id="4232.A0A251TKX8"/>
<reference evidence="5" key="3">
    <citation type="submission" date="2020-06" db="EMBL/GenBank/DDBJ databases">
        <title>Helianthus annuus Genome sequencing and assembly Release 2.</title>
        <authorList>
            <person name="Gouzy J."/>
            <person name="Langlade N."/>
            <person name="Munos S."/>
        </authorList>
    </citation>
    <scope>NUCLEOTIDE SEQUENCE</scope>
    <source>
        <tissue evidence="5">Leaves</tissue>
    </source>
</reference>
<accession>A0A251TKX8</accession>
<dbReference type="Gramene" id="mRNA:HanXRQr2_Chr10g0432671">
    <property type="protein sequence ID" value="mRNA:HanXRQr2_Chr10g0432671"/>
    <property type="gene ID" value="HanXRQr2_Chr10g0432671"/>
</dbReference>
<dbReference type="OrthoDB" id="686202at2759"/>
<feature type="compositionally biased region" description="Basic and acidic residues" evidence="3">
    <location>
        <begin position="223"/>
        <end position="236"/>
    </location>
</feature>
<evidence type="ECO:0000256" key="1">
    <source>
        <dbReference type="ARBA" id="ARBA00023242"/>
    </source>
</evidence>
<proteinExistence type="predicted"/>
<feature type="region of interest" description="Disordered" evidence="3">
    <location>
        <begin position="221"/>
        <end position="268"/>
    </location>
</feature>
<feature type="compositionally biased region" description="Polar residues" evidence="3">
    <location>
        <begin position="47"/>
        <end position="62"/>
    </location>
</feature>
<dbReference type="OMA" id="FTHKEME"/>
<dbReference type="Pfam" id="PF08879">
    <property type="entry name" value="WRC"/>
    <property type="match status" value="1"/>
</dbReference>
<reference evidence="6" key="2">
    <citation type="submission" date="2017-02" db="EMBL/GenBank/DDBJ databases">
        <title>Sunflower complete genome.</title>
        <authorList>
            <person name="Langlade N."/>
            <person name="Munos S."/>
        </authorList>
    </citation>
    <scope>NUCLEOTIDE SEQUENCE [LARGE SCALE GENOMIC DNA]</scope>
    <source>
        <tissue evidence="6">Leaves</tissue>
    </source>
</reference>